<comment type="caution">
    <text evidence="2">The sequence shown here is derived from an EMBL/GenBank/DDBJ whole genome shotgun (WGS) entry which is preliminary data.</text>
</comment>
<sequence>MSSGGAAFSTLHQLNADSPCTPTPSSDNRTPRLGIGTVPTKQLEEKRSKMHVFELFELKNASLYLKVVTLKSFTDKFMICACATRGTGINFKCSDFFLYTRKQQTVVRTFVRKRQLELRSKSGRAHGTQYEAIFLMQALMLRMKSGKAYRHIQADGLLPLPCANTLRRLLNSSDCQIGFNELALENIRKALYGKK</sequence>
<feature type="region of interest" description="Disordered" evidence="1">
    <location>
        <begin position="14"/>
        <end position="38"/>
    </location>
</feature>
<evidence type="ECO:0000313" key="2">
    <source>
        <dbReference type="EMBL" id="KAK4028693.1"/>
    </source>
</evidence>
<reference evidence="2 3" key="1">
    <citation type="journal article" date="2023" name="Nucleic Acids Res.">
        <title>The hologenome of Daphnia magna reveals possible DNA methylation and microbiome-mediated evolution of the host genome.</title>
        <authorList>
            <person name="Chaturvedi A."/>
            <person name="Li X."/>
            <person name="Dhandapani V."/>
            <person name="Marshall H."/>
            <person name="Kissane S."/>
            <person name="Cuenca-Cambronero M."/>
            <person name="Asole G."/>
            <person name="Calvet F."/>
            <person name="Ruiz-Romero M."/>
            <person name="Marangio P."/>
            <person name="Guigo R."/>
            <person name="Rago D."/>
            <person name="Mirbahai L."/>
            <person name="Eastwood N."/>
            <person name="Colbourne J.K."/>
            <person name="Zhou J."/>
            <person name="Mallon E."/>
            <person name="Orsini L."/>
        </authorList>
    </citation>
    <scope>NUCLEOTIDE SEQUENCE [LARGE SCALE GENOMIC DNA]</scope>
    <source>
        <strain evidence="2">LRV0_1</strain>
    </source>
</reference>
<gene>
    <name evidence="2" type="ORF">OUZ56_021697</name>
</gene>
<protein>
    <submittedName>
        <fullName evidence="2">Uncharacterized protein</fullName>
    </submittedName>
</protein>
<proteinExistence type="predicted"/>
<feature type="compositionally biased region" description="Polar residues" evidence="1">
    <location>
        <begin position="14"/>
        <end position="28"/>
    </location>
</feature>
<dbReference type="Proteomes" id="UP001234178">
    <property type="component" value="Unassembled WGS sequence"/>
</dbReference>
<dbReference type="EMBL" id="JAOYFB010000039">
    <property type="protein sequence ID" value="KAK4028693.1"/>
    <property type="molecule type" value="Genomic_DNA"/>
</dbReference>
<keyword evidence="3" id="KW-1185">Reference proteome</keyword>
<accession>A0ABR0AU96</accession>
<evidence type="ECO:0000256" key="1">
    <source>
        <dbReference type="SAM" id="MobiDB-lite"/>
    </source>
</evidence>
<name>A0ABR0AU96_9CRUS</name>
<evidence type="ECO:0000313" key="3">
    <source>
        <dbReference type="Proteomes" id="UP001234178"/>
    </source>
</evidence>
<organism evidence="2 3">
    <name type="scientific">Daphnia magna</name>
    <dbReference type="NCBI Taxonomy" id="35525"/>
    <lineage>
        <taxon>Eukaryota</taxon>
        <taxon>Metazoa</taxon>
        <taxon>Ecdysozoa</taxon>
        <taxon>Arthropoda</taxon>
        <taxon>Crustacea</taxon>
        <taxon>Branchiopoda</taxon>
        <taxon>Diplostraca</taxon>
        <taxon>Cladocera</taxon>
        <taxon>Anomopoda</taxon>
        <taxon>Daphniidae</taxon>
        <taxon>Daphnia</taxon>
    </lineage>
</organism>